<protein>
    <submittedName>
        <fullName evidence="2">Uncharacterized protein</fullName>
    </submittedName>
</protein>
<reference evidence="2 3" key="1">
    <citation type="journal article" date="2019" name="Nat. Ecol. Evol.">
        <title>Megaphylogeny resolves global patterns of mushroom evolution.</title>
        <authorList>
            <person name="Varga T."/>
            <person name="Krizsan K."/>
            <person name="Foldi C."/>
            <person name="Dima B."/>
            <person name="Sanchez-Garcia M."/>
            <person name="Sanchez-Ramirez S."/>
            <person name="Szollosi G.J."/>
            <person name="Szarkandi J.G."/>
            <person name="Papp V."/>
            <person name="Albert L."/>
            <person name="Andreopoulos W."/>
            <person name="Angelini C."/>
            <person name="Antonin V."/>
            <person name="Barry K.W."/>
            <person name="Bougher N.L."/>
            <person name="Buchanan P."/>
            <person name="Buyck B."/>
            <person name="Bense V."/>
            <person name="Catcheside P."/>
            <person name="Chovatia M."/>
            <person name="Cooper J."/>
            <person name="Damon W."/>
            <person name="Desjardin D."/>
            <person name="Finy P."/>
            <person name="Geml J."/>
            <person name="Haridas S."/>
            <person name="Hughes K."/>
            <person name="Justo A."/>
            <person name="Karasinski D."/>
            <person name="Kautmanova I."/>
            <person name="Kiss B."/>
            <person name="Kocsube S."/>
            <person name="Kotiranta H."/>
            <person name="LaButti K.M."/>
            <person name="Lechner B.E."/>
            <person name="Liimatainen K."/>
            <person name="Lipzen A."/>
            <person name="Lukacs Z."/>
            <person name="Mihaltcheva S."/>
            <person name="Morgado L.N."/>
            <person name="Niskanen T."/>
            <person name="Noordeloos M.E."/>
            <person name="Ohm R.A."/>
            <person name="Ortiz-Santana B."/>
            <person name="Ovrebo C."/>
            <person name="Racz N."/>
            <person name="Riley R."/>
            <person name="Savchenko A."/>
            <person name="Shiryaev A."/>
            <person name="Soop K."/>
            <person name="Spirin V."/>
            <person name="Szebenyi C."/>
            <person name="Tomsovsky M."/>
            <person name="Tulloss R.E."/>
            <person name="Uehling J."/>
            <person name="Grigoriev I.V."/>
            <person name="Vagvolgyi C."/>
            <person name="Papp T."/>
            <person name="Martin F.M."/>
            <person name="Miettinen O."/>
            <person name="Hibbett D.S."/>
            <person name="Nagy L.G."/>
        </authorList>
    </citation>
    <scope>NUCLEOTIDE SEQUENCE [LARGE SCALE GENOMIC DNA]</scope>
    <source>
        <strain evidence="2 3">CBS 962.96</strain>
    </source>
</reference>
<feature type="compositionally biased region" description="Basic and acidic residues" evidence="1">
    <location>
        <begin position="398"/>
        <end position="412"/>
    </location>
</feature>
<feature type="region of interest" description="Disordered" evidence="1">
    <location>
        <begin position="26"/>
        <end position="105"/>
    </location>
</feature>
<keyword evidence="3" id="KW-1185">Reference proteome</keyword>
<feature type="compositionally biased region" description="Acidic residues" evidence="1">
    <location>
        <begin position="92"/>
        <end position="101"/>
    </location>
</feature>
<sequence>MSLLQPSFYVPPSLTVPGFSASHLNLSTSLAGSSSGQPGASSGQPGASTGQPGTSTGQPPPPKPTATSRGRKSSGKKSKTKPLRTDNRNNDPSDDEGDEDEALPRKAAFLQVTKREREKWNLSEGEDIRSTNTALITHIRILAEFFEEISMPMPTPEHLIEQFNTKFSTNAIYDGLSQPVSLTQRTAISEKVAKLTSATNSRSSSSHLRNMSKVPTSKLTVILTAVCSFGLSRWWPDYTGNFNTPYNNAHRAVALSTFQEAVATHAYNHLCPLRSQANNIDLTTRMYDHYVHYYLKQQVVAELKTPGSAKTKLVKTNTYKRRSKLQRLRVEYLQQQGYPPRIVDLFGEPECVSEDERDPQTGILYKIKKPGRSARVSQFAAKIDEHRVRNMVYKRGSRQPDVRQEAPPERDLNPTLHALPSNKTPIDWFDPEWFNARDVEIRKEYMGQVPIVALPRNWQVFFDGPANMADAMKAEKLVNFMAPGNDGNTIYSNYTLPSTTVLRNVAGQHDEQMPELSKEQKEQAELLKAARTRKASRAKDPKGKRKARDDEDDDDDEEEDGPSKKRHHGDDQEEDDQMDEDSE</sequence>
<feature type="compositionally biased region" description="Acidic residues" evidence="1">
    <location>
        <begin position="550"/>
        <end position="560"/>
    </location>
</feature>
<proteinExistence type="predicted"/>
<feature type="compositionally biased region" description="Low complexity" evidence="1">
    <location>
        <begin position="31"/>
        <end position="57"/>
    </location>
</feature>
<dbReference type="Proteomes" id="UP000297245">
    <property type="component" value="Unassembled WGS sequence"/>
</dbReference>
<name>A0A4S8MXY8_DENBC</name>
<feature type="compositionally biased region" description="Basic residues" evidence="1">
    <location>
        <begin position="69"/>
        <end position="82"/>
    </location>
</feature>
<evidence type="ECO:0000313" key="3">
    <source>
        <dbReference type="Proteomes" id="UP000297245"/>
    </source>
</evidence>
<evidence type="ECO:0000313" key="2">
    <source>
        <dbReference type="EMBL" id="THV08115.1"/>
    </source>
</evidence>
<feature type="compositionally biased region" description="Acidic residues" evidence="1">
    <location>
        <begin position="571"/>
        <end position="583"/>
    </location>
</feature>
<feature type="region of interest" description="Disordered" evidence="1">
    <location>
        <begin position="1"/>
        <end position="20"/>
    </location>
</feature>
<feature type="region of interest" description="Disordered" evidence="1">
    <location>
        <begin position="395"/>
        <end position="423"/>
    </location>
</feature>
<gene>
    <name evidence="2" type="ORF">K435DRAFT_641821</name>
</gene>
<dbReference type="EMBL" id="ML179035">
    <property type="protein sequence ID" value="THV08115.1"/>
    <property type="molecule type" value="Genomic_DNA"/>
</dbReference>
<dbReference type="OrthoDB" id="3056461at2759"/>
<accession>A0A4S8MXY8</accession>
<feature type="region of interest" description="Disordered" evidence="1">
    <location>
        <begin position="509"/>
        <end position="583"/>
    </location>
</feature>
<dbReference type="AlphaFoldDB" id="A0A4S8MXY8"/>
<organism evidence="2 3">
    <name type="scientific">Dendrothele bispora (strain CBS 962.96)</name>
    <dbReference type="NCBI Taxonomy" id="1314807"/>
    <lineage>
        <taxon>Eukaryota</taxon>
        <taxon>Fungi</taxon>
        <taxon>Dikarya</taxon>
        <taxon>Basidiomycota</taxon>
        <taxon>Agaricomycotina</taxon>
        <taxon>Agaricomycetes</taxon>
        <taxon>Agaricomycetidae</taxon>
        <taxon>Agaricales</taxon>
        <taxon>Agaricales incertae sedis</taxon>
        <taxon>Dendrothele</taxon>
    </lineage>
</organism>
<evidence type="ECO:0000256" key="1">
    <source>
        <dbReference type="SAM" id="MobiDB-lite"/>
    </source>
</evidence>
<feature type="compositionally biased region" description="Basic and acidic residues" evidence="1">
    <location>
        <begin position="509"/>
        <end position="525"/>
    </location>
</feature>
<feature type="compositionally biased region" description="Basic residues" evidence="1">
    <location>
        <begin position="530"/>
        <end position="546"/>
    </location>
</feature>